<comment type="caution">
    <text evidence="2">The sequence shown here is derived from an EMBL/GenBank/DDBJ whole genome shotgun (WGS) entry which is preliminary data.</text>
</comment>
<dbReference type="Proteomes" id="UP000251960">
    <property type="component" value="Chromosome 2"/>
</dbReference>
<name>A0A3L6FR27_MAIZE</name>
<evidence type="ECO:0000313" key="3">
    <source>
        <dbReference type="Proteomes" id="UP000251960"/>
    </source>
</evidence>
<feature type="compositionally biased region" description="Low complexity" evidence="1">
    <location>
        <begin position="138"/>
        <end position="149"/>
    </location>
</feature>
<sequence length="174" mass="18937">MCHPRDGVDVEPHQVAHERLVHYFASERVARAGAVHEHVDVKLPEELPERVGLGGEAVAGEVEHEGADLDAGAPGPGLGRHGGELVGDAAPEDEPEARRGQAERERAADAVSGARDDCPRAVAAAQRPRGSLERRVQPQRQAGRGVRGQQEPHQPRESEPTRARSTPLRPWEWR</sequence>
<dbReference type="AlphaFoldDB" id="A0A3L6FR27"/>
<evidence type="ECO:0000256" key="1">
    <source>
        <dbReference type="SAM" id="MobiDB-lite"/>
    </source>
</evidence>
<proteinExistence type="predicted"/>
<dbReference type="EMBL" id="NCVQ01000003">
    <property type="protein sequence ID" value="PWZ37327.1"/>
    <property type="molecule type" value="Genomic_DNA"/>
</dbReference>
<accession>A0A3L6FR27</accession>
<feature type="compositionally biased region" description="Basic and acidic residues" evidence="1">
    <location>
        <begin position="153"/>
        <end position="162"/>
    </location>
</feature>
<organism evidence="2 3">
    <name type="scientific">Zea mays</name>
    <name type="common">Maize</name>
    <dbReference type="NCBI Taxonomy" id="4577"/>
    <lineage>
        <taxon>Eukaryota</taxon>
        <taxon>Viridiplantae</taxon>
        <taxon>Streptophyta</taxon>
        <taxon>Embryophyta</taxon>
        <taxon>Tracheophyta</taxon>
        <taxon>Spermatophyta</taxon>
        <taxon>Magnoliopsida</taxon>
        <taxon>Liliopsida</taxon>
        <taxon>Poales</taxon>
        <taxon>Poaceae</taxon>
        <taxon>PACMAD clade</taxon>
        <taxon>Panicoideae</taxon>
        <taxon>Andropogonodae</taxon>
        <taxon>Andropogoneae</taxon>
        <taxon>Tripsacinae</taxon>
        <taxon>Zea</taxon>
    </lineage>
</organism>
<evidence type="ECO:0000313" key="2">
    <source>
        <dbReference type="EMBL" id="PWZ37327.1"/>
    </source>
</evidence>
<feature type="region of interest" description="Disordered" evidence="1">
    <location>
        <begin position="54"/>
        <end position="174"/>
    </location>
</feature>
<feature type="compositionally biased region" description="Basic and acidic residues" evidence="1">
    <location>
        <begin position="96"/>
        <end position="119"/>
    </location>
</feature>
<gene>
    <name evidence="2" type="ORF">Zm00014a_025507</name>
</gene>
<reference evidence="2 3" key="1">
    <citation type="journal article" date="2018" name="Nat. Genet.">
        <title>Extensive intraspecific gene order and gene structural variations between Mo17 and other maize genomes.</title>
        <authorList>
            <person name="Sun S."/>
            <person name="Zhou Y."/>
            <person name="Chen J."/>
            <person name="Shi J."/>
            <person name="Zhao H."/>
            <person name="Zhao H."/>
            <person name="Song W."/>
            <person name="Zhang M."/>
            <person name="Cui Y."/>
            <person name="Dong X."/>
            <person name="Liu H."/>
            <person name="Ma X."/>
            <person name="Jiao Y."/>
            <person name="Wang B."/>
            <person name="Wei X."/>
            <person name="Stein J.C."/>
            <person name="Glaubitz J.C."/>
            <person name="Lu F."/>
            <person name="Yu G."/>
            <person name="Liang C."/>
            <person name="Fengler K."/>
            <person name="Li B."/>
            <person name="Rafalski A."/>
            <person name="Schnable P.S."/>
            <person name="Ware D.H."/>
            <person name="Buckler E.S."/>
            <person name="Lai J."/>
        </authorList>
    </citation>
    <scope>NUCLEOTIDE SEQUENCE [LARGE SCALE GENOMIC DNA]</scope>
    <source>
        <strain evidence="3">cv. Missouri 17</strain>
        <tissue evidence="2">Seedling</tissue>
    </source>
</reference>
<protein>
    <submittedName>
        <fullName evidence="2">Uncharacterized protein</fullName>
    </submittedName>
</protein>